<feature type="compositionally biased region" description="Gly residues" evidence="2">
    <location>
        <begin position="7"/>
        <end position="17"/>
    </location>
</feature>
<sequence>MLAGRPGAQGAGAGPGAGPSDPLGAREGGGGGGGRPRPAAYLDMKIHLEKNLEEERQILLQQQKICRNRARKYFMESNRRRKAFEEKRKEQEEREYQMRERILQQRKQKFEEVTEKFQRAHVPLSQRRRAVFHNPVPPLEEALKQIQESNLKSEVNIPLSHRPATSWRAIDSALPSSLSKNDHKHQKYLVHRINCDKEMKENNIANVATNKNVFQLKLEETQKLLENQHLSSLQKFCDEVNQITNSETLSSIDSLEAAEREEIYITLSMTPSTSAQQNSVPLRSASLQSAHLNCYDEDRLSFSKTQHINNWLTNLDAQSTQPVTSFSDILNKSSVLPSWECLSNKEQSPPTPGRAVERATRTANDSVLFVCSPSVVALERKRENASKGSTVRTSDPVYGTPQGEKSSSEPAYGTQGERPCSAKSPAFKVSGAWTTPESLTQEAASFCIQERLSELSQGNRTASIPASSAPLLPPNSQPGGPSSENSTPIKEVEAMPSSDKLDELKDVRCEKVNHFNCNKEKLSLLSDHFQAACAPQTSNSKARKPTASGPSAPPCDVAPDCDLPDRHSVKHNTRGQNGVRLLKSILKKESRYDHDYLKALVLNQGFRFRHQKAEAIRDSIELAKQKEKAIGTPKITKKLRWLDESDDVGRCGDDSYPVRNRAGMTSRWLQHCHTDLVQVPTCNLTNAPDHTAHTAAAGNRATADGVSESVTGSGGCEMDSVPLGSSTPSGYSFAKQAWPACKREENKAPGHAGVAKTQKSKPPRAAKGTRRAGSAKVQTGLVYMNRKTTISQPPSSSKANTQAQTQGKLIIPHPLPKPPTSIKNGKNMQMSPCQLATPEQSQNVMTQSCLSSCMLPTEYRLNQWTQESHPPFSDACSDLLAVTPALPSPHSSECQTSAKANYSNGPRTGLQQDGTVYCTQGSPVCEESNQSLAHRNAEEESVLSWRGRNNGCQNDRATDSTVTRRKQVVENKWRNLLEQKRIISGSAGMKYTEQMIHFGQSVPLSTSDPAQATRGPTSAEDIQFDQHHLLEMLSFSIAYFWILYQKSVSGSPSECLVAENLVPPSVPEDEILTAINSKPLQKPDLSLSKTQPANFCAVSAEEQKVLQSLRRLNERLYYVQEAICKNPSIKNTLQLIPLLNSHPRTRLSPDVGSRLQKKC</sequence>
<dbReference type="Pfam" id="PF15352">
    <property type="entry name" value="K1377"/>
    <property type="match status" value="2"/>
</dbReference>
<organism evidence="3 4">
    <name type="scientific">Mesocricetus auratus</name>
    <name type="common">Golden hamster</name>
    <dbReference type="NCBI Taxonomy" id="10036"/>
    <lineage>
        <taxon>Eukaryota</taxon>
        <taxon>Metazoa</taxon>
        <taxon>Chordata</taxon>
        <taxon>Craniata</taxon>
        <taxon>Vertebrata</taxon>
        <taxon>Euteleostomi</taxon>
        <taxon>Mammalia</taxon>
        <taxon>Eutheria</taxon>
        <taxon>Euarchontoglires</taxon>
        <taxon>Glires</taxon>
        <taxon>Rodentia</taxon>
        <taxon>Myomorpha</taxon>
        <taxon>Muroidea</taxon>
        <taxon>Cricetidae</taxon>
        <taxon>Cricetinae</taxon>
        <taxon>Mesocricetus</taxon>
    </lineage>
</organism>
<evidence type="ECO:0000256" key="1">
    <source>
        <dbReference type="SAM" id="Coils"/>
    </source>
</evidence>
<dbReference type="Proteomes" id="UP000886700">
    <property type="component" value="Unplaced"/>
</dbReference>
<accession>A0ABM2WIJ6</accession>
<reference evidence="4" key="1">
    <citation type="submission" date="2025-08" db="UniProtKB">
        <authorList>
            <consortium name="RefSeq"/>
        </authorList>
    </citation>
    <scope>IDENTIFICATION</scope>
    <source>
        <tissue evidence="4">Liver</tissue>
    </source>
</reference>
<evidence type="ECO:0000313" key="3">
    <source>
        <dbReference type="Proteomes" id="UP000886700"/>
    </source>
</evidence>
<dbReference type="RefSeq" id="XP_040590659.1">
    <property type="nucleotide sequence ID" value="XM_040734725.1"/>
</dbReference>
<feature type="region of interest" description="Disordered" evidence="2">
    <location>
        <begin position="458"/>
        <end position="499"/>
    </location>
</feature>
<dbReference type="InterPro" id="IPR028257">
    <property type="entry name" value="CEP126"/>
</dbReference>
<protein>
    <submittedName>
        <fullName evidence="4">Centrosomal protein of 126 kDa isoform X1</fullName>
    </submittedName>
</protein>
<dbReference type="PANTHER" id="PTHR31191:SF4">
    <property type="entry name" value="CENTROSOMAL PROTEIN OF 126 KDA"/>
    <property type="match status" value="1"/>
</dbReference>
<dbReference type="PANTHER" id="PTHR31191">
    <property type="entry name" value="CENTROSOMAL PROTEIN CEP126"/>
    <property type="match status" value="1"/>
</dbReference>
<feature type="region of interest" description="Disordered" evidence="2">
    <location>
        <begin position="1"/>
        <end position="40"/>
    </location>
</feature>
<feature type="compositionally biased region" description="Gly residues" evidence="2">
    <location>
        <begin position="26"/>
        <end position="35"/>
    </location>
</feature>
<feature type="region of interest" description="Disordered" evidence="2">
    <location>
        <begin position="695"/>
        <end position="727"/>
    </location>
</feature>
<keyword evidence="1" id="KW-0175">Coiled coil</keyword>
<feature type="compositionally biased region" description="Basic residues" evidence="2">
    <location>
        <begin position="758"/>
        <end position="770"/>
    </location>
</feature>
<dbReference type="GeneID" id="101836462"/>
<feature type="coiled-coil region" evidence="1">
    <location>
        <begin position="74"/>
        <end position="101"/>
    </location>
</feature>
<proteinExistence type="predicted"/>
<keyword evidence="3" id="KW-1185">Reference proteome</keyword>
<evidence type="ECO:0000256" key="2">
    <source>
        <dbReference type="SAM" id="MobiDB-lite"/>
    </source>
</evidence>
<gene>
    <name evidence="4" type="primary">Cep126</name>
</gene>
<feature type="region of interest" description="Disordered" evidence="2">
    <location>
        <begin position="381"/>
        <end position="423"/>
    </location>
</feature>
<feature type="region of interest" description="Disordered" evidence="2">
    <location>
        <begin position="744"/>
        <end position="775"/>
    </location>
</feature>
<name>A0ABM2WIJ6_MESAU</name>
<evidence type="ECO:0000313" key="4">
    <source>
        <dbReference type="RefSeq" id="XP_040590659.1"/>
    </source>
</evidence>
<feature type="compositionally biased region" description="Polar residues" evidence="2">
    <location>
        <begin position="477"/>
        <end position="488"/>
    </location>
</feature>